<dbReference type="PRINTS" id="PR00038">
    <property type="entry name" value="HTHLUXR"/>
</dbReference>
<dbReference type="SUPFAM" id="SSF52172">
    <property type="entry name" value="CheY-like"/>
    <property type="match status" value="1"/>
</dbReference>
<evidence type="ECO:0000256" key="3">
    <source>
        <dbReference type="ARBA" id="ARBA00023125"/>
    </source>
</evidence>
<sequence>MRRARGAMTFHIRAIIVDDHPVVAAGVRALLETSDDIECVGVAETAAAGMALASECSPDVAILDVSLPDMSGFELARWMLKHHAGIEIVMMTLLHGRAYVEQALQLGAKGFIQKRSAGQNLLNAVRSAAIGSVYLDPPSAHVLQPNPDAKGKNGTAGQLTRREENVLRMVALGYGNKEIAWRLRVSIKSIETYKARATEKLQLRSRAEIVRFGVTSGWFEFVEVDQETLEDADREFVEPGGD</sequence>
<dbReference type="SMART" id="SM00448">
    <property type="entry name" value="REC"/>
    <property type="match status" value="1"/>
</dbReference>
<organism evidence="8 9">
    <name type="scientific">Pararhizobium mangrovi</name>
    <dbReference type="NCBI Taxonomy" id="2590452"/>
    <lineage>
        <taxon>Bacteria</taxon>
        <taxon>Pseudomonadati</taxon>
        <taxon>Pseudomonadota</taxon>
        <taxon>Alphaproteobacteria</taxon>
        <taxon>Hyphomicrobiales</taxon>
        <taxon>Rhizobiaceae</taxon>
        <taxon>Rhizobium/Agrobacterium group</taxon>
        <taxon>Pararhizobium</taxon>
    </lineage>
</organism>
<dbReference type="SUPFAM" id="SSF46894">
    <property type="entry name" value="C-terminal effector domain of the bipartite response regulators"/>
    <property type="match status" value="1"/>
</dbReference>
<keyword evidence="2" id="KW-0805">Transcription regulation</keyword>
<dbReference type="InterPro" id="IPR001789">
    <property type="entry name" value="Sig_transdc_resp-reg_receiver"/>
</dbReference>
<dbReference type="InterPro" id="IPR011006">
    <property type="entry name" value="CheY-like_superfamily"/>
</dbReference>
<keyword evidence="4" id="KW-0804">Transcription</keyword>
<dbReference type="Pfam" id="PF00072">
    <property type="entry name" value="Response_reg"/>
    <property type="match status" value="1"/>
</dbReference>
<proteinExistence type="predicted"/>
<dbReference type="GO" id="GO:0003677">
    <property type="term" value="F:DNA binding"/>
    <property type="evidence" value="ECO:0007669"/>
    <property type="project" value="UniProtKB-KW"/>
</dbReference>
<reference evidence="8 9" key="1">
    <citation type="submission" date="2019-06" db="EMBL/GenBank/DDBJ databases">
        <authorList>
            <person name="Li M."/>
        </authorList>
    </citation>
    <scope>NUCLEOTIDE SEQUENCE [LARGE SCALE GENOMIC DNA]</scope>
    <source>
        <strain evidence="8 9">BGMRC6574</strain>
    </source>
</reference>
<protein>
    <submittedName>
        <fullName evidence="8">Response regulator transcription factor</fullName>
    </submittedName>
</protein>
<evidence type="ECO:0000256" key="5">
    <source>
        <dbReference type="PROSITE-ProRule" id="PRU00169"/>
    </source>
</evidence>
<feature type="modified residue" description="4-aspartylphosphate" evidence="5">
    <location>
        <position position="64"/>
    </location>
</feature>
<comment type="caution">
    <text evidence="8">The sequence shown here is derived from an EMBL/GenBank/DDBJ whole genome shotgun (WGS) entry which is preliminary data.</text>
</comment>
<dbReference type="AlphaFoldDB" id="A0A506U577"/>
<dbReference type="SMART" id="SM00421">
    <property type="entry name" value="HTH_LUXR"/>
    <property type="match status" value="1"/>
</dbReference>
<dbReference type="Proteomes" id="UP000320314">
    <property type="component" value="Unassembled WGS sequence"/>
</dbReference>
<feature type="domain" description="Response regulatory" evidence="7">
    <location>
        <begin position="13"/>
        <end position="129"/>
    </location>
</feature>
<evidence type="ECO:0000313" key="8">
    <source>
        <dbReference type="EMBL" id="TPW29010.1"/>
    </source>
</evidence>
<dbReference type="GO" id="GO:0006355">
    <property type="term" value="P:regulation of DNA-templated transcription"/>
    <property type="evidence" value="ECO:0007669"/>
    <property type="project" value="InterPro"/>
</dbReference>
<accession>A0A506U577</accession>
<dbReference type="InterPro" id="IPR000792">
    <property type="entry name" value="Tscrpt_reg_LuxR_C"/>
</dbReference>
<evidence type="ECO:0000256" key="2">
    <source>
        <dbReference type="ARBA" id="ARBA00023015"/>
    </source>
</evidence>
<evidence type="ECO:0000259" key="7">
    <source>
        <dbReference type="PROSITE" id="PS50110"/>
    </source>
</evidence>
<gene>
    <name evidence="8" type="ORF">FJU11_08500</name>
</gene>
<dbReference type="PANTHER" id="PTHR43214:SF41">
    <property type="entry name" value="NITRATE_NITRITE RESPONSE REGULATOR PROTEIN NARP"/>
    <property type="match status" value="1"/>
</dbReference>
<dbReference type="InterPro" id="IPR039420">
    <property type="entry name" value="WalR-like"/>
</dbReference>
<dbReference type="GO" id="GO:0000160">
    <property type="term" value="P:phosphorelay signal transduction system"/>
    <property type="evidence" value="ECO:0007669"/>
    <property type="project" value="InterPro"/>
</dbReference>
<dbReference type="CDD" id="cd17535">
    <property type="entry name" value="REC_NarL-like"/>
    <property type="match status" value="1"/>
</dbReference>
<dbReference type="InterPro" id="IPR058245">
    <property type="entry name" value="NreC/VraR/RcsB-like_REC"/>
</dbReference>
<dbReference type="PROSITE" id="PS50043">
    <property type="entry name" value="HTH_LUXR_2"/>
    <property type="match status" value="1"/>
</dbReference>
<dbReference type="EMBL" id="VHLH01000013">
    <property type="protein sequence ID" value="TPW29010.1"/>
    <property type="molecule type" value="Genomic_DNA"/>
</dbReference>
<keyword evidence="1 5" id="KW-0597">Phosphoprotein</keyword>
<dbReference type="PANTHER" id="PTHR43214">
    <property type="entry name" value="TWO-COMPONENT RESPONSE REGULATOR"/>
    <property type="match status" value="1"/>
</dbReference>
<dbReference type="PROSITE" id="PS50110">
    <property type="entry name" value="RESPONSE_REGULATORY"/>
    <property type="match status" value="1"/>
</dbReference>
<name>A0A506U577_9HYPH</name>
<evidence type="ECO:0000259" key="6">
    <source>
        <dbReference type="PROSITE" id="PS50043"/>
    </source>
</evidence>
<evidence type="ECO:0000256" key="4">
    <source>
        <dbReference type="ARBA" id="ARBA00023163"/>
    </source>
</evidence>
<dbReference type="Gene3D" id="3.40.50.2300">
    <property type="match status" value="1"/>
</dbReference>
<evidence type="ECO:0000313" key="9">
    <source>
        <dbReference type="Proteomes" id="UP000320314"/>
    </source>
</evidence>
<feature type="domain" description="HTH luxR-type" evidence="6">
    <location>
        <begin position="152"/>
        <end position="217"/>
    </location>
</feature>
<keyword evidence="3" id="KW-0238">DNA-binding</keyword>
<keyword evidence="9" id="KW-1185">Reference proteome</keyword>
<dbReference type="PROSITE" id="PS00622">
    <property type="entry name" value="HTH_LUXR_1"/>
    <property type="match status" value="1"/>
</dbReference>
<dbReference type="InterPro" id="IPR016032">
    <property type="entry name" value="Sig_transdc_resp-reg_C-effctor"/>
</dbReference>
<evidence type="ECO:0000256" key="1">
    <source>
        <dbReference type="ARBA" id="ARBA00022553"/>
    </source>
</evidence>
<dbReference type="OrthoDB" id="9814495at2"/>
<dbReference type="CDD" id="cd06170">
    <property type="entry name" value="LuxR_C_like"/>
    <property type="match status" value="1"/>
</dbReference>
<dbReference type="Pfam" id="PF00196">
    <property type="entry name" value="GerE"/>
    <property type="match status" value="1"/>
</dbReference>